<gene>
    <name evidence="1" type="ORF">STSP2_00671</name>
</gene>
<dbReference type="KEGG" id="alus:STSP2_00671"/>
<evidence type="ECO:0000313" key="1">
    <source>
        <dbReference type="EMBL" id="AQT67523.1"/>
    </source>
</evidence>
<proteinExistence type="predicted"/>
<dbReference type="EMBL" id="CP019791">
    <property type="protein sequence ID" value="AQT67523.1"/>
    <property type="molecule type" value="Genomic_DNA"/>
</dbReference>
<reference evidence="2" key="1">
    <citation type="submission" date="2017-02" db="EMBL/GenBank/DDBJ databases">
        <title>Comparative genomics and description of representatives of a novel lineage of planctomycetes thriving in anoxic sediments.</title>
        <authorList>
            <person name="Spring S."/>
            <person name="Bunk B."/>
            <person name="Sproer C."/>
        </authorList>
    </citation>
    <scope>NUCLEOTIDE SEQUENCE [LARGE SCALE GENOMIC DNA]</scope>
    <source>
        <strain evidence="2">ST-NAGAB-D1</strain>
    </source>
</reference>
<name>A0A1U9NHW9_9BACT</name>
<accession>A0A1U9NHW9</accession>
<organism evidence="1 2">
    <name type="scientific">Anaerohalosphaera lusitana</name>
    <dbReference type="NCBI Taxonomy" id="1936003"/>
    <lineage>
        <taxon>Bacteria</taxon>
        <taxon>Pseudomonadati</taxon>
        <taxon>Planctomycetota</taxon>
        <taxon>Phycisphaerae</taxon>
        <taxon>Sedimentisphaerales</taxon>
        <taxon>Anaerohalosphaeraceae</taxon>
        <taxon>Anaerohalosphaera</taxon>
    </lineage>
</organism>
<dbReference type="AlphaFoldDB" id="A0A1U9NHW9"/>
<sequence>MVISVVEATDGARVMTVLWVLQPVAWVVDLKGSQRLTGLFVVVGGRLGVNVCKRPALVSTGLEDVFAWLR</sequence>
<dbReference type="Proteomes" id="UP000189674">
    <property type="component" value="Chromosome"/>
</dbReference>
<keyword evidence="2" id="KW-1185">Reference proteome</keyword>
<protein>
    <submittedName>
        <fullName evidence="1">Uncharacterized protein</fullName>
    </submittedName>
</protein>
<evidence type="ECO:0000313" key="2">
    <source>
        <dbReference type="Proteomes" id="UP000189674"/>
    </source>
</evidence>